<accession>A0A7C4QUM8</accession>
<dbReference type="AlphaFoldDB" id="A0A7C4QUM8"/>
<organism evidence="2">
    <name type="scientific">Schlesneria paludicola</name>
    <dbReference type="NCBI Taxonomy" id="360056"/>
    <lineage>
        <taxon>Bacteria</taxon>
        <taxon>Pseudomonadati</taxon>
        <taxon>Planctomycetota</taxon>
        <taxon>Planctomycetia</taxon>
        <taxon>Planctomycetales</taxon>
        <taxon>Planctomycetaceae</taxon>
        <taxon>Schlesneria</taxon>
    </lineage>
</organism>
<evidence type="ECO:0000259" key="1">
    <source>
        <dbReference type="Pfam" id="PF13372"/>
    </source>
</evidence>
<protein>
    <recommendedName>
        <fullName evidence="1">Alginate export domain-containing protein</fullName>
    </recommendedName>
</protein>
<dbReference type="InterPro" id="IPR025388">
    <property type="entry name" value="Alginate_export_dom"/>
</dbReference>
<name>A0A7C4QUM8_9PLAN</name>
<feature type="domain" description="Alginate export" evidence="1">
    <location>
        <begin position="118"/>
        <end position="519"/>
    </location>
</feature>
<dbReference type="InterPro" id="IPR053728">
    <property type="entry name" value="Alginate_Permeability_Chnl"/>
</dbReference>
<proteinExistence type="predicted"/>
<reference evidence="2" key="1">
    <citation type="journal article" date="2020" name="mSystems">
        <title>Genome- and Community-Level Interaction Insights into Carbon Utilization and Element Cycling Functions of Hydrothermarchaeota in Hydrothermal Sediment.</title>
        <authorList>
            <person name="Zhou Z."/>
            <person name="Liu Y."/>
            <person name="Xu W."/>
            <person name="Pan J."/>
            <person name="Luo Z.H."/>
            <person name="Li M."/>
        </authorList>
    </citation>
    <scope>NUCLEOTIDE SEQUENCE [LARGE SCALE GENOMIC DNA]</scope>
    <source>
        <strain evidence="2">SpSt-508</strain>
    </source>
</reference>
<gene>
    <name evidence="2" type="ORF">ENS64_18130</name>
</gene>
<dbReference type="Pfam" id="PF13372">
    <property type="entry name" value="Alginate_exp"/>
    <property type="match status" value="1"/>
</dbReference>
<dbReference type="EMBL" id="DSVQ01000019">
    <property type="protein sequence ID" value="HGT41169.1"/>
    <property type="molecule type" value="Genomic_DNA"/>
</dbReference>
<evidence type="ECO:0000313" key="2">
    <source>
        <dbReference type="EMBL" id="HGT41169.1"/>
    </source>
</evidence>
<comment type="caution">
    <text evidence="2">The sequence shown here is derived from an EMBL/GenBank/DDBJ whole genome shotgun (WGS) entry which is preliminary data.</text>
</comment>
<sequence>METVNPPKSWLPHPRFLGTMFALGIAAWPVCGNEPTARQVAADETAVIATAHYASAPVASAPARPAAPATASPFSPQLFENDFSYKQHPDHTYIPGEELKDMPLGTLTGRPLFGETTLSTGGELRFRYLDETNRLRPNGPGHSSYDQWRWRHYVDVRHADMVRGYVELIDSSTNHADLPLVVIDKNRWDLQNAFVDLSAPWYVDHPVTVRIGRQEMVYGAQRLISSLDWANTRRNFEGIKLFTRQETWSLDGWVMNPVNSTTTGNEPLAVSDNSFDQRNEDYLFAGTYGTYRGLKDHTFDAFFLYTNLNIPVAGLPYGDRYTLGTRWLGNLLTTRGGVSWQAEIEGGYQFGNDRSALYDAASPRASVQAGYVTAGIGHSWTQHPWKPSVWWYWDWASGDQSPTDGENNTFFQLFGLVHAYMGLMDNLARQNISDVNVKCTVQPGEKLRVQLQHHWYQLATGNDVLYNVAGNPVGSPGNGTNVGNEFDIVATYNVNHNWSLEIGYFWFWYGSYIGAVAPRPTAESIYVMSTLRY</sequence>
<dbReference type="Gene3D" id="2.40.160.100">
    <property type="match status" value="1"/>
</dbReference>